<sequence length="467" mass="49326">MSITPDLEAVLDRHKVFLIGMEFFAVKGKPAPTIGQVSEFLSARGVIAGISAGATYGSSASVVANIAGMEDDDSIVVASAHGHLGRGQEATEFFAGAAYSLQCQVFVDDEHLISPDGTVEHQPERDVVLMTSSSLSLFETPTPLVAITSLLSMPAVGQYGRVEKYNMVLPQSSFQLSPAALAAYAGVTPLITFEKSGQLRSVMLGCTDQVDYTVIVNNGPRYQTVGQAPQGTPVAELSQALSNIPLVMIDDEQVELGKKAKSKKFSGQGLLVALLDQAELLTACDPQEFFSQAAQALGLGPEVGRAMAAFEELSAPDMQDLDRAATQAPSTLPPIQNNLGGHPLSTIDGQDTRPLKLVATVTMLESLLKQRPDGDLSKLKWWQRMRWTTSSLIGFAILLCLGIVFALAVAASGALAASLDVGTGARVLAGFIAAVLSLALFGQLMAMKGIRPARRLLAQGRTDGVLK</sequence>
<keyword evidence="1" id="KW-0472">Membrane</keyword>
<gene>
    <name evidence="2" type="ORF">V5R04_02020</name>
</gene>
<feature type="transmembrane region" description="Helical" evidence="1">
    <location>
        <begin position="392"/>
        <end position="415"/>
    </location>
</feature>
<reference evidence="2" key="1">
    <citation type="submission" date="2024-02" db="EMBL/GenBank/DDBJ databases">
        <title>Tomenella chthoni gen. nov. sp. nov., a member of the family Jonesiaceae isolated from bat guano.</title>
        <authorList>
            <person name="Miller S.L."/>
            <person name="King J."/>
            <person name="Sankaranarayanan K."/>
            <person name="Lawson P.A."/>
        </authorList>
    </citation>
    <scope>NUCLEOTIDE SEQUENCE</scope>
    <source>
        <strain evidence="2">BS-20</strain>
    </source>
</reference>
<dbReference type="EMBL" id="CP146203">
    <property type="protein sequence ID" value="XBH22030.1"/>
    <property type="molecule type" value="Genomic_DNA"/>
</dbReference>
<feature type="transmembrane region" description="Helical" evidence="1">
    <location>
        <begin position="427"/>
        <end position="446"/>
    </location>
</feature>
<accession>A0AAU7DWD5</accession>
<keyword evidence="1" id="KW-1133">Transmembrane helix</keyword>
<name>A0AAU7DWD5_9MICO</name>
<evidence type="ECO:0000313" key="2">
    <source>
        <dbReference type="EMBL" id="XBH22030.1"/>
    </source>
</evidence>
<protein>
    <submittedName>
        <fullName evidence="2">Uncharacterized protein</fullName>
    </submittedName>
</protein>
<organism evidence="2">
    <name type="scientific">Jonesiaceae bacterium BS-20</name>
    <dbReference type="NCBI Taxonomy" id="3120821"/>
    <lineage>
        <taxon>Bacteria</taxon>
        <taxon>Bacillati</taxon>
        <taxon>Actinomycetota</taxon>
        <taxon>Actinomycetes</taxon>
        <taxon>Micrococcales</taxon>
        <taxon>Jonesiaceae</taxon>
    </lineage>
</organism>
<dbReference type="AlphaFoldDB" id="A0AAU7DWD5"/>
<keyword evidence="1" id="KW-0812">Transmembrane</keyword>
<proteinExistence type="predicted"/>
<evidence type="ECO:0000256" key="1">
    <source>
        <dbReference type="SAM" id="Phobius"/>
    </source>
</evidence>